<feature type="transmembrane region" description="Helical" evidence="9">
    <location>
        <begin position="6"/>
        <end position="26"/>
    </location>
</feature>
<keyword evidence="9" id="KW-1133">Transmembrane helix</keyword>
<dbReference type="AlphaFoldDB" id="A0A6J0BV65"/>
<dbReference type="PRINTS" id="PR00463">
    <property type="entry name" value="EP450I"/>
</dbReference>
<comment type="cofactor">
    <cofactor evidence="1 7">
        <name>heme</name>
        <dbReference type="ChEBI" id="CHEBI:30413"/>
    </cofactor>
</comment>
<dbReference type="InterPro" id="IPR002401">
    <property type="entry name" value="Cyt_P450_E_grp-I"/>
</dbReference>
<evidence type="ECO:0000256" key="4">
    <source>
        <dbReference type="ARBA" id="ARBA00023002"/>
    </source>
</evidence>
<organism evidence="11">
    <name type="scientific">Neodiprion lecontei</name>
    <name type="common">Redheaded pine sawfly</name>
    <dbReference type="NCBI Taxonomy" id="441921"/>
    <lineage>
        <taxon>Eukaryota</taxon>
        <taxon>Metazoa</taxon>
        <taxon>Ecdysozoa</taxon>
        <taxon>Arthropoda</taxon>
        <taxon>Hexapoda</taxon>
        <taxon>Insecta</taxon>
        <taxon>Pterygota</taxon>
        <taxon>Neoptera</taxon>
        <taxon>Endopterygota</taxon>
        <taxon>Hymenoptera</taxon>
        <taxon>Tenthredinoidea</taxon>
        <taxon>Diprionidae</taxon>
        <taxon>Diprioninae</taxon>
        <taxon>Neodiprion</taxon>
    </lineage>
</organism>
<dbReference type="InParanoid" id="A0A6J0BV65"/>
<evidence type="ECO:0000313" key="11">
    <source>
        <dbReference type="RefSeq" id="XP_015518330.1"/>
    </source>
</evidence>
<dbReference type="PANTHER" id="PTHR24303:SF27">
    <property type="entry name" value="CYTOCHROME P450 307B1"/>
    <property type="match status" value="1"/>
</dbReference>
<evidence type="ECO:0000256" key="1">
    <source>
        <dbReference type="ARBA" id="ARBA00001971"/>
    </source>
</evidence>
<reference evidence="11" key="1">
    <citation type="submission" date="2025-08" db="UniProtKB">
        <authorList>
            <consortium name="RefSeq"/>
        </authorList>
    </citation>
    <scope>IDENTIFICATION</scope>
    <source>
        <tissue evidence="11">Thorax and Abdomen</tissue>
    </source>
</reference>
<dbReference type="Gene3D" id="1.10.630.10">
    <property type="entry name" value="Cytochrome P450"/>
    <property type="match status" value="1"/>
</dbReference>
<sequence length="512" mass="57939">MPALAFSTTTYFLITITMVAVILVFLDYLRSRKPVKGIVDMETPLLPEPPGPKPWPILGSLHILGRYDVPYKAFADLARIYDSQIIKLRMGSVPCVVVNGLENIKEVLIAKGAQYDSRPNFARYHQLFCGDKENSLAFCDWSEVQKSRRETLRAHTFPRAFTAKYDQLNSIIGQEVECLVKYLNIESSRGSGAVAAKPLILHTCANIFTNYFCSKRFDLDHSEFRGMIENFDKVFYEVNQGYAADFMPFLMPLHQRNMARMANWSHKIRHFVESKVIEDRLESWTDFVPENDYVDCLVNHVRSFAEPKMSWDTALFALEDIVGGHSAVGNLLVKVLGYLVANPQVQLRAQAEIDAVAAVDGCQSVGLEHRGSMPYTESIVLEAIRLITSPIVPHVANQESSVAGYRVEKGSLIFLNNYDLNMSPELWSEPTEFKPERFVVSGRICKPEHFLPFGGGRRSCMGYKMVQYLSFSILATVLKNFTILPVAGELYKVPIGNLALPENSFSFRFQRR</sequence>
<protein>
    <submittedName>
        <fullName evidence="11">Cytochrome P450 307a1</fullName>
    </submittedName>
</protein>
<dbReference type="PANTHER" id="PTHR24303">
    <property type="entry name" value="HEME-BINDING MONOOXYGENASE FAMILY"/>
    <property type="match status" value="1"/>
</dbReference>
<dbReference type="PROSITE" id="PS00086">
    <property type="entry name" value="CYTOCHROME_P450"/>
    <property type="match status" value="1"/>
</dbReference>
<evidence type="ECO:0000256" key="5">
    <source>
        <dbReference type="ARBA" id="ARBA00023004"/>
    </source>
</evidence>
<evidence type="ECO:0000256" key="7">
    <source>
        <dbReference type="PIRSR" id="PIRSR602401-1"/>
    </source>
</evidence>
<evidence type="ECO:0000256" key="2">
    <source>
        <dbReference type="ARBA" id="ARBA00010617"/>
    </source>
</evidence>
<dbReference type="OrthoDB" id="1470350at2759"/>
<dbReference type="InterPro" id="IPR036396">
    <property type="entry name" value="Cyt_P450_sf"/>
</dbReference>
<evidence type="ECO:0000313" key="10">
    <source>
        <dbReference type="Proteomes" id="UP000829291"/>
    </source>
</evidence>
<dbReference type="KEGG" id="nlo:107223226"/>
<keyword evidence="10" id="KW-1185">Reference proteome</keyword>
<proteinExistence type="inferred from homology"/>
<keyword evidence="9" id="KW-0472">Membrane</keyword>
<dbReference type="InterPro" id="IPR001128">
    <property type="entry name" value="Cyt_P450"/>
</dbReference>
<evidence type="ECO:0000256" key="9">
    <source>
        <dbReference type="SAM" id="Phobius"/>
    </source>
</evidence>
<dbReference type="GO" id="GO:0004497">
    <property type="term" value="F:monooxygenase activity"/>
    <property type="evidence" value="ECO:0007669"/>
    <property type="project" value="UniProtKB-KW"/>
</dbReference>
<dbReference type="SUPFAM" id="SSF48264">
    <property type="entry name" value="Cytochrome P450"/>
    <property type="match status" value="1"/>
</dbReference>
<gene>
    <name evidence="11" type="primary">LOC107223226</name>
</gene>
<dbReference type="InterPro" id="IPR017972">
    <property type="entry name" value="Cyt_P450_CS"/>
</dbReference>
<feature type="binding site" description="axial binding residue" evidence="7">
    <location>
        <position position="460"/>
    </location>
    <ligand>
        <name>heme</name>
        <dbReference type="ChEBI" id="CHEBI:30413"/>
    </ligand>
    <ligandPart>
        <name>Fe</name>
        <dbReference type="ChEBI" id="CHEBI:18248"/>
    </ligandPart>
</feature>
<dbReference type="GO" id="GO:0016705">
    <property type="term" value="F:oxidoreductase activity, acting on paired donors, with incorporation or reduction of molecular oxygen"/>
    <property type="evidence" value="ECO:0007669"/>
    <property type="project" value="InterPro"/>
</dbReference>
<name>A0A6J0BV65_NEOLC</name>
<accession>A0A6J0BV65</accession>
<dbReference type="Pfam" id="PF00067">
    <property type="entry name" value="p450"/>
    <property type="match status" value="1"/>
</dbReference>
<dbReference type="Proteomes" id="UP000829291">
    <property type="component" value="Chromosome 4"/>
</dbReference>
<keyword evidence="6 8" id="KW-0503">Monooxygenase</keyword>
<dbReference type="GeneID" id="107223226"/>
<keyword evidence="7 8" id="KW-0349">Heme</keyword>
<evidence type="ECO:0000256" key="3">
    <source>
        <dbReference type="ARBA" id="ARBA00022723"/>
    </source>
</evidence>
<dbReference type="RefSeq" id="XP_015518330.1">
    <property type="nucleotide sequence ID" value="XM_015662844.2"/>
</dbReference>
<keyword evidence="4 8" id="KW-0560">Oxidoreductase</keyword>
<keyword evidence="3 7" id="KW-0479">Metal-binding</keyword>
<dbReference type="GO" id="GO:0005506">
    <property type="term" value="F:iron ion binding"/>
    <property type="evidence" value="ECO:0007669"/>
    <property type="project" value="InterPro"/>
</dbReference>
<evidence type="ECO:0000256" key="8">
    <source>
        <dbReference type="RuleBase" id="RU000461"/>
    </source>
</evidence>
<keyword evidence="5 7" id="KW-0408">Iron</keyword>
<evidence type="ECO:0000256" key="6">
    <source>
        <dbReference type="ARBA" id="ARBA00023033"/>
    </source>
</evidence>
<comment type="similarity">
    <text evidence="2 8">Belongs to the cytochrome P450 family.</text>
</comment>
<keyword evidence="9" id="KW-0812">Transmembrane</keyword>
<dbReference type="GO" id="GO:0020037">
    <property type="term" value="F:heme binding"/>
    <property type="evidence" value="ECO:0007669"/>
    <property type="project" value="InterPro"/>
</dbReference>